<dbReference type="AlphaFoldDB" id="A0A9D4Z4F7"/>
<sequence>MRSRSGFAGPLNKVKKPNTAAVCRRSWSGRKPSLDLVEIVHKQLRWDCSCEERNSQPCDASQKATQHHALFLLHRAALQQVAVMEFLHSSGHPKLGHPLLIGAGTRGFCGLHVKACNHAA</sequence>
<comment type="caution">
    <text evidence="1">The sequence shown here is derived from an EMBL/GenBank/DDBJ whole genome shotgun (WGS) entry which is preliminary data.</text>
</comment>
<gene>
    <name evidence="1" type="ORF">GOP47_0023414</name>
</gene>
<protein>
    <submittedName>
        <fullName evidence="1">Uncharacterized protein</fullName>
    </submittedName>
</protein>
<organism evidence="1 2">
    <name type="scientific">Adiantum capillus-veneris</name>
    <name type="common">Maidenhair fern</name>
    <dbReference type="NCBI Taxonomy" id="13818"/>
    <lineage>
        <taxon>Eukaryota</taxon>
        <taxon>Viridiplantae</taxon>
        <taxon>Streptophyta</taxon>
        <taxon>Embryophyta</taxon>
        <taxon>Tracheophyta</taxon>
        <taxon>Polypodiopsida</taxon>
        <taxon>Polypodiidae</taxon>
        <taxon>Polypodiales</taxon>
        <taxon>Pteridineae</taxon>
        <taxon>Pteridaceae</taxon>
        <taxon>Vittarioideae</taxon>
        <taxon>Adiantum</taxon>
    </lineage>
</organism>
<dbReference type="Proteomes" id="UP000886520">
    <property type="component" value="Chromosome 23"/>
</dbReference>
<keyword evidence="2" id="KW-1185">Reference proteome</keyword>
<evidence type="ECO:0000313" key="1">
    <source>
        <dbReference type="EMBL" id="KAI5060909.1"/>
    </source>
</evidence>
<name>A0A9D4Z4F7_ADICA</name>
<evidence type="ECO:0000313" key="2">
    <source>
        <dbReference type="Proteomes" id="UP000886520"/>
    </source>
</evidence>
<proteinExistence type="predicted"/>
<accession>A0A9D4Z4F7</accession>
<reference evidence="1" key="1">
    <citation type="submission" date="2021-01" db="EMBL/GenBank/DDBJ databases">
        <title>Adiantum capillus-veneris genome.</title>
        <authorList>
            <person name="Fang Y."/>
            <person name="Liao Q."/>
        </authorList>
    </citation>
    <scope>NUCLEOTIDE SEQUENCE</scope>
    <source>
        <strain evidence="1">H3</strain>
        <tissue evidence="1">Leaf</tissue>
    </source>
</reference>
<dbReference type="EMBL" id="JABFUD020000023">
    <property type="protein sequence ID" value="KAI5060909.1"/>
    <property type="molecule type" value="Genomic_DNA"/>
</dbReference>